<accession>G0USB2</accession>
<organism evidence="2">
    <name type="scientific">Trypanosoma congolense (strain IL3000)</name>
    <dbReference type="NCBI Taxonomy" id="1068625"/>
    <lineage>
        <taxon>Eukaryota</taxon>
        <taxon>Discoba</taxon>
        <taxon>Euglenozoa</taxon>
        <taxon>Kinetoplastea</taxon>
        <taxon>Metakinetoplastina</taxon>
        <taxon>Trypanosomatida</taxon>
        <taxon>Trypanosomatidae</taxon>
        <taxon>Trypanosoma</taxon>
        <taxon>Nannomonas</taxon>
    </lineage>
</organism>
<evidence type="ECO:0000313" key="2">
    <source>
        <dbReference type="EMBL" id="CCC92275.1"/>
    </source>
</evidence>
<dbReference type="EMBL" id="HE575321">
    <property type="protein sequence ID" value="CCC92275.1"/>
    <property type="molecule type" value="Genomic_DNA"/>
</dbReference>
<gene>
    <name evidence="2" type="ORF">TCIL3000_8_4970</name>
</gene>
<dbReference type="VEuPathDB" id="TriTrypDB:TcIL3000_8_4970"/>
<sequence length="1183" mass="127564">MGVCQSDEVQSRTAGATFAAGSHEDRVSPFFTVTDAAGKTSCPEAANEFTTRMAAKSAVRSQPHTTEALPDHGPVAGRAQSSMDFTATHCALLGRCWGLSAKEVLLDSSSANFPTDSYSDLLVSRVMPRPQAVDMMGAIPASAAGRRRSSRWVSLVHSSPISECTHSTRLGEGDIWSQECHGGTLGEEGVLMVSDNNLSASQKIHSFPSCIAGAKDVFAFCLPNEVSTLKDTSFIRKAGMHARRGTHVSRWDRIDFASSCNPSANLTVFPPQSLTHRSSSPDSSTVEHSLSRRGMGMVAASSAVFSPQDSDGSLGGLDSTQSSQITHSSQSSVEQNMVEPLGKGEAGVFSSESIQCHCLTGAEGDEEGASLNCTQHQKPLGNQNPMEPDMEVASFVGSDISNDTFFTFPHPRQRRETCVMETAPTLVHIIPECRKDTREQPSEPLLASIVVSCFDASINPSMWEVCGYKRTPINCLDITAPGESSDVFGDGVVTNVMYGGVCLVECSSEEAVRVLQSSISVAEWGTPVSDKSLKKAMKELVRRSSPIVSRKGNGVCIGGNPAGHDRSGAVSSGVSSLSNPVSYELCRIVKWIGGKQYDREYFRGGLKEQGDGMSSTSSKGSGAEPITPWMRVEVVGLLLRDWALSLFSHSEYVRPIAIYVQRFLGILPFLKLKATRTITEHTIHSSDECHRSRWQEDDSVLSRADCGHSEECRLADLTEAGGMHDDNLRTSPCVFSNDQSSNGSGWRSHVGALLTCAEELGLGDDDGSPLVPRRIERRRRAVLGLLDDAGGENVEGLNAEKIFSMTAGVARGTGGVREQALGDNVTVIGQAIPLSTEEPLGGELASDRPLLNGNRLTGSDAELSTTDTTLPLELFVRYDEAQALWEQSMLEVRALNNELKDLVNAGHAAAKELAEANRALDDVKQYFLPNSCAISLEPLCAYLTAALNETDELPERKAYIGGADWFPCLAAIMASPSNTLCGVEILHPMTISSLPQLGMVAGLLHCGTATTHLLNLTIPCDKLCSSLEELKGKAPENKQNWLRRGSSSRRKTACSQTGASDQLCSRTHNKDSYDRLVPFRTLEQVQSAFLEVVDAISANNCRSSFTLQLKGFPSCRPECFSSKVRRFFAKLFHTKDDRNDEKTRKFLAGSTTSSEPSYQASAHSNCIDDDFLIPSLGNGAPHA</sequence>
<dbReference type="AlphaFoldDB" id="G0USB2"/>
<proteinExistence type="predicted"/>
<protein>
    <submittedName>
        <fullName evidence="2">Uncharacterized protein</fullName>
    </submittedName>
</protein>
<evidence type="ECO:0000256" key="1">
    <source>
        <dbReference type="SAM" id="MobiDB-lite"/>
    </source>
</evidence>
<feature type="region of interest" description="Disordered" evidence="1">
    <location>
        <begin position="305"/>
        <end position="333"/>
    </location>
</feature>
<feature type="region of interest" description="Disordered" evidence="1">
    <location>
        <begin position="270"/>
        <end position="293"/>
    </location>
</feature>
<feature type="compositionally biased region" description="Polar residues" evidence="1">
    <location>
        <begin position="270"/>
        <end position="288"/>
    </location>
</feature>
<name>G0USB2_TRYCI</name>
<reference evidence="2" key="1">
    <citation type="journal article" date="2012" name="Proc. Natl. Acad. Sci. U.S.A.">
        <title>Antigenic diversity is generated by distinct evolutionary mechanisms in African trypanosome species.</title>
        <authorList>
            <person name="Jackson A.P."/>
            <person name="Berry A."/>
            <person name="Aslett M."/>
            <person name="Allison H.C."/>
            <person name="Burton P."/>
            <person name="Vavrova-Anderson J."/>
            <person name="Brown R."/>
            <person name="Browne H."/>
            <person name="Corton N."/>
            <person name="Hauser H."/>
            <person name="Gamble J."/>
            <person name="Gilderthorp R."/>
            <person name="Marcello L."/>
            <person name="McQuillan J."/>
            <person name="Otto T.D."/>
            <person name="Quail M.A."/>
            <person name="Sanders M.J."/>
            <person name="van Tonder A."/>
            <person name="Ginger M.L."/>
            <person name="Field M.C."/>
            <person name="Barry J.D."/>
            <person name="Hertz-Fowler C."/>
            <person name="Berriman M."/>
        </authorList>
    </citation>
    <scope>NUCLEOTIDE SEQUENCE</scope>
    <source>
        <strain evidence="2">IL3000</strain>
    </source>
</reference>
<feature type="compositionally biased region" description="Low complexity" evidence="1">
    <location>
        <begin position="319"/>
        <end position="332"/>
    </location>
</feature>